<dbReference type="EMBL" id="JACOMF010000003">
    <property type="protein sequence ID" value="MBC4014616.1"/>
    <property type="molecule type" value="Genomic_DNA"/>
</dbReference>
<dbReference type="Pfam" id="PF09851">
    <property type="entry name" value="SHOCT"/>
    <property type="match status" value="1"/>
</dbReference>
<organism evidence="2 3">
    <name type="scientific">Siccirubricoccus deserti</name>
    <dbReference type="NCBI Taxonomy" id="2013562"/>
    <lineage>
        <taxon>Bacteria</taxon>
        <taxon>Pseudomonadati</taxon>
        <taxon>Pseudomonadota</taxon>
        <taxon>Alphaproteobacteria</taxon>
        <taxon>Acetobacterales</taxon>
        <taxon>Roseomonadaceae</taxon>
        <taxon>Siccirubricoccus</taxon>
    </lineage>
</organism>
<feature type="domain" description="SHOCT" evidence="1">
    <location>
        <begin position="172"/>
        <end position="197"/>
    </location>
</feature>
<comment type="caution">
    <text evidence="2">The sequence shown here is derived from an EMBL/GenBank/DDBJ whole genome shotgun (WGS) entry which is preliminary data.</text>
</comment>
<name>A0A9X0QVG3_9PROT</name>
<gene>
    <name evidence="2" type="ORF">H7965_04695</name>
</gene>
<accession>A0A9X0QVG3</accession>
<evidence type="ECO:0000313" key="2">
    <source>
        <dbReference type="EMBL" id="MBC4014616.1"/>
    </source>
</evidence>
<dbReference type="PROSITE" id="PS51257">
    <property type="entry name" value="PROKAR_LIPOPROTEIN"/>
    <property type="match status" value="1"/>
</dbReference>
<dbReference type="InterPro" id="IPR018649">
    <property type="entry name" value="SHOCT"/>
</dbReference>
<keyword evidence="3" id="KW-1185">Reference proteome</keyword>
<dbReference type="AlphaFoldDB" id="A0A9X0QVG3"/>
<protein>
    <submittedName>
        <fullName evidence="2">SHOCT domain-containing protein</fullName>
    </submittedName>
</protein>
<evidence type="ECO:0000313" key="3">
    <source>
        <dbReference type="Proteomes" id="UP000600101"/>
    </source>
</evidence>
<evidence type="ECO:0000259" key="1">
    <source>
        <dbReference type="Pfam" id="PF09851"/>
    </source>
</evidence>
<sequence length="201" mass="20947">MRGFMITSLKTLGILLVVLSLGACSRQQSIGGDSGAGTQRIYALTETEADAVAHGAIVSSFPGRQIETINGPVRGYSTYTRMVLDTFTQQVLIKPVTGRRADGTTVDGYTFEVSGSGTAGISGGIANANFGNTLQAAADSTGKAVEVVSVMPRAIAASRSGVGPEGSETARRLKALRDLFDQGLITAVEYDAKRREIIGSL</sequence>
<dbReference type="Proteomes" id="UP000600101">
    <property type="component" value="Unassembled WGS sequence"/>
</dbReference>
<dbReference type="RefSeq" id="WP_186769371.1">
    <property type="nucleotide sequence ID" value="NZ_JACOMF010000003.1"/>
</dbReference>
<proteinExistence type="predicted"/>
<reference evidence="2" key="1">
    <citation type="submission" date="2020-08" db="EMBL/GenBank/DDBJ databases">
        <authorList>
            <person name="Hu Y."/>
            <person name="Nguyen S.V."/>
            <person name="Li F."/>
            <person name="Fanning S."/>
        </authorList>
    </citation>
    <scope>NUCLEOTIDE SEQUENCE</scope>
    <source>
        <strain evidence="2">SYSU D8009</strain>
    </source>
</reference>